<dbReference type="HOGENOM" id="CLU_013363_1_1_1"/>
<feature type="region of interest" description="Disordered" evidence="1">
    <location>
        <begin position="666"/>
        <end position="707"/>
    </location>
</feature>
<dbReference type="Gene3D" id="1.25.40.10">
    <property type="entry name" value="Tetratricopeptide repeat domain"/>
    <property type="match status" value="1"/>
</dbReference>
<dbReference type="OrthoDB" id="69928at2759"/>
<dbReference type="PANTHER" id="PTHR15696:SF36">
    <property type="entry name" value="NONSENSE-MEDIATED MRNA DECAY FACTOR"/>
    <property type="match status" value="1"/>
</dbReference>
<dbReference type="SUPFAM" id="SSF48452">
    <property type="entry name" value="TPR-like"/>
    <property type="match status" value="1"/>
</dbReference>
<sequence>MEDIDRQASKNVDRTEKDILVSLALNEPVFSGLEHQLAKFRSACQDFIFIDFAAAAGKNIEARLWEAHSRVVNKFRPFLAKFREGDGKKKHVERRKAEKLFLDFVKSSMRFYRGYIHRLASHFRDVPEVVNVAGKLKLGPLSRDVPQTVDFALKKQILKSCYVSLVQLGDLSRYREMELQTKERNWGPAKGYYDLAIKLNPTLGMAYNQLAVIALTDQDHLRSVYYLYRAISVEDPPRQANGNLELKFKKIRTRSSQGEPISSGDAPAEASRNLHERFLLFHAHCLEKDFVASDDQQDEILELLADELRERPFDTIIRKFCLINIAAEECAAKKVQGDPSALQSFEILQHFNARTFSLLLKLLLDEFQLLVKGTDGTTTKYPDRPVQITATTRRLLPHLRLYSGWLLSTVPFILVSEKARMRELWRIYAEALSLFTSTFSLTKVPELPYMLDEDQDTLAFTPFSDFVRETRFLDAAGQMKPSYDGEAFDPRSSEDEMLYRIKCMVRDGIYLCKRQLKGPFESLSIPLYFADNRFNFYEDNDSQLENVSTASPKYQSSRKSLGRGETEYTNRSTRTAAQLLSHHEIISEAEVSETMERMVNNLTKPEVPKSVTKASQFHGTPTSTLSTPVAQSFGEREVSRSQPTRLTAQDLVRQMQQSSHASFPMLQGHQTSMPTLPDFLNSPFAPQPGEMSGSSPRPKSSHRFPDTTTAASYLSSSAQFRAGFMQTEHEIQTRSSSAESFHPTMSIPYESAQNHPWLRQHDHFQPQSSSWQNAFSPVPVQETVIAHRSPDPSPFGAIGDPRHKGNQVPPSGQTG</sequence>
<feature type="region of interest" description="Disordered" evidence="1">
    <location>
        <begin position="604"/>
        <end position="644"/>
    </location>
</feature>
<dbReference type="VEuPathDB" id="FungiDB:Z518_01157"/>
<dbReference type="Pfam" id="PF10374">
    <property type="entry name" value="EST1"/>
    <property type="match status" value="1"/>
</dbReference>
<dbReference type="AlphaFoldDB" id="A0A0D2J344"/>
<name>A0A0D2J344_9EURO</name>
<dbReference type="STRING" id="1442369.A0A0D2J344"/>
<dbReference type="InterPro" id="IPR045153">
    <property type="entry name" value="Est1/Ebs1-like"/>
</dbReference>
<dbReference type="InterPro" id="IPR018834">
    <property type="entry name" value="DNA/RNA-bd_Est1-type"/>
</dbReference>
<gene>
    <name evidence="4" type="ORF">Z518_01157</name>
</gene>
<evidence type="ECO:0008006" key="6">
    <source>
        <dbReference type="Google" id="ProtNLM"/>
    </source>
</evidence>
<dbReference type="GeneID" id="25289228"/>
<proteinExistence type="predicted"/>
<reference evidence="4 5" key="1">
    <citation type="submission" date="2015-01" db="EMBL/GenBank/DDBJ databases">
        <title>The Genome Sequence of Rhinocladiella mackenzie CBS 650.93.</title>
        <authorList>
            <consortium name="The Broad Institute Genomics Platform"/>
            <person name="Cuomo C."/>
            <person name="de Hoog S."/>
            <person name="Gorbushina A."/>
            <person name="Stielow B."/>
            <person name="Teixiera M."/>
            <person name="Abouelleil A."/>
            <person name="Chapman S.B."/>
            <person name="Priest M."/>
            <person name="Young S.K."/>
            <person name="Wortman J."/>
            <person name="Nusbaum C."/>
            <person name="Birren B."/>
        </authorList>
    </citation>
    <scope>NUCLEOTIDE SEQUENCE [LARGE SCALE GENOMIC DNA]</scope>
    <source>
        <strain evidence="4 5">CBS 650.93</strain>
    </source>
</reference>
<organism evidence="4 5">
    <name type="scientific">Rhinocladiella mackenziei CBS 650.93</name>
    <dbReference type="NCBI Taxonomy" id="1442369"/>
    <lineage>
        <taxon>Eukaryota</taxon>
        <taxon>Fungi</taxon>
        <taxon>Dikarya</taxon>
        <taxon>Ascomycota</taxon>
        <taxon>Pezizomycotina</taxon>
        <taxon>Eurotiomycetes</taxon>
        <taxon>Chaetothyriomycetidae</taxon>
        <taxon>Chaetothyriales</taxon>
        <taxon>Herpotrichiellaceae</taxon>
        <taxon>Rhinocladiella</taxon>
    </lineage>
</organism>
<accession>A0A0D2J344</accession>
<evidence type="ECO:0000259" key="3">
    <source>
        <dbReference type="Pfam" id="PF10374"/>
    </source>
</evidence>
<protein>
    <recommendedName>
        <fullName evidence="6">DNA/RNA-binding domain-containing protein</fullName>
    </recommendedName>
</protein>
<dbReference type="PANTHER" id="PTHR15696">
    <property type="entry name" value="SMG-7 SUPPRESSOR WITH MORPHOLOGICAL EFFECT ON GENITALIA PROTEIN 7"/>
    <property type="match status" value="1"/>
</dbReference>
<dbReference type="Proteomes" id="UP000053617">
    <property type="component" value="Unassembled WGS sequence"/>
</dbReference>
<dbReference type="InterPro" id="IPR019458">
    <property type="entry name" value="Est1-like_N"/>
</dbReference>
<feature type="region of interest" description="Disordered" evidence="1">
    <location>
        <begin position="786"/>
        <end position="815"/>
    </location>
</feature>
<dbReference type="InterPro" id="IPR011990">
    <property type="entry name" value="TPR-like_helical_dom_sf"/>
</dbReference>
<dbReference type="Pfam" id="PF10373">
    <property type="entry name" value="EST1_DNA_bind"/>
    <property type="match status" value="1"/>
</dbReference>
<keyword evidence="5" id="KW-1185">Reference proteome</keyword>
<evidence type="ECO:0000313" key="4">
    <source>
        <dbReference type="EMBL" id="KIX10076.1"/>
    </source>
</evidence>
<dbReference type="EMBL" id="KN847475">
    <property type="protein sequence ID" value="KIX10076.1"/>
    <property type="molecule type" value="Genomic_DNA"/>
</dbReference>
<evidence type="ECO:0000256" key="1">
    <source>
        <dbReference type="SAM" id="MobiDB-lite"/>
    </source>
</evidence>
<evidence type="ECO:0000313" key="5">
    <source>
        <dbReference type="Proteomes" id="UP000053617"/>
    </source>
</evidence>
<dbReference type="RefSeq" id="XP_013277212.1">
    <property type="nucleotide sequence ID" value="XM_013421758.1"/>
</dbReference>
<feature type="region of interest" description="Disordered" evidence="1">
    <location>
        <begin position="545"/>
        <end position="572"/>
    </location>
</feature>
<feature type="domain" description="Telomerase activating protein Est1-like N-terminal" evidence="3">
    <location>
        <begin position="60"/>
        <end position="177"/>
    </location>
</feature>
<evidence type="ECO:0000259" key="2">
    <source>
        <dbReference type="Pfam" id="PF10373"/>
    </source>
</evidence>
<feature type="compositionally biased region" description="Polar residues" evidence="1">
    <location>
        <begin position="545"/>
        <end position="559"/>
    </location>
</feature>
<feature type="domain" description="DNA/RNA-binding" evidence="2">
    <location>
        <begin position="189"/>
        <end position="464"/>
    </location>
</feature>
<feature type="compositionally biased region" description="Polar residues" evidence="1">
    <location>
        <begin position="612"/>
        <end position="630"/>
    </location>
</feature>